<dbReference type="RefSeq" id="WP_119324869.1">
    <property type="nucleotide sequence ID" value="NZ_AP025739.1"/>
</dbReference>
<gene>
    <name evidence="1" type="ORF">CCAX7_45830</name>
</gene>
<dbReference type="PANTHER" id="PTHR30093">
    <property type="entry name" value="GENERAL SECRETION PATHWAY PROTEIN G"/>
    <property type="match status" value="1"/>
</dbReference>
<dbReference type="Proteomes" id="UP000287394">
    <property type="component" value="Chromosome"/>
</dbReference>
<dbReference type="InterPro" id="IPR045584">
    <property type="entry name" value="Pilin-like"/>
</dbReference>
<evidence type="ECO:0000313" key="2">
    <source>
        <dbReference type="Proteomes" id="UP000287394"/>
    </source>
</evidence>
<organism evidence="1 2">
    <name type="scientific">Capsulimonas corticalis</name>
    <dbReference type="NCBI Taxonomy" id="2219043"/>
    <lineage>
        <taxon>Bacteria</taxon>
        <taxon>Bacillati</taxon>
        <taxon>Armatimonadota</taxon>
        <taxon>Armatimonadia</taxon>
        <taxon>Capsulimonadales</taxon>
        <taxon>Capsulimonadaceae</taxon>
        <taxon>Capsulimonas</taxon>
    </lineage>
</organism>
<dbReference type="EMBL" id="AP025739">
    <property type="protein sequence ID" value="BDI32532.1"/>
    <property type="molecule type" value="Genomic_DNA"/>
</dbReference>
<dbReference type="Pfam" id="PF07963">
    <property type="entry name" value="N_methyl"/>
    <property type="match status" value="1"/>
</dbReference>
<dbReference type="Pfam" id="PF07596">
    <property type="entry name" value="SBP_bac_10"/>
    <property type="match status" value="1"/>
</dbReference>
<dbReference type="PROSITE" id="PS00409">
    <property type="entry name" value="PROKAR_NTER_METHYL"/>
    <property type="match status" value="1"/>
</dbReference>
<reference evidence="1 2" key="1">
    <citation type="journal article" date="2019" name="Int. J. Syst. Evol. Microbiol.">
        <title>Capsulimonas corticalis gen. nov., sp. nov., an aerobic capsulated bacterium, of a novel bacterial order, Capsulimonadales ord. nov., of the class Armatimonadia of the phylum Armatimonadetes.</title>
        <authorList>
            <person name="Li J."/>
            <person name="Kudo C."/>
            <person name="Tonouchi A."/>
        </authorList>
    </citation>
    <scope>NUCLEOTIDE SEQUENCE [LARGE SCALE GENOMIC DNA]</scope>
    <source>
        <strain evidence="1 2">AX-7</strain>
    </source>
</reference>
<dbReference type="KEGG" id="ccot:CCAX7_45830"/>
<protein>
    <submittedName>
        <fullName evidence="1">Uncharacterized protein</fullName>
    </submittedName>
</protein>
<keyword evidence="2" id="KW-1185">Reference proteome</keyword>
<dbReference type="AlphaFoldDB" id="A0A402D632"/>
<dbReference type="InterPro" id="IPR011453">
    <property type="entry name" value="DUF1559"/>
</dbReference>
<dbReference type="Gene3D" id="3.30.700.10">
    <property type="entry name" value="Glycoprotein, Type 4 Pilin"/>
    <property type="match status" value="1"/>
</dbReference>
<dbReference type="NCBIfam" id="TIGR04294">
    <property type="entry name" value="pre_pil_HX9DG"/>
    <property type="match status" value="1"/>
</dbReference>
<dbReference type="OrthoDB" id="9815102at2"/>
<dbReference type="InterPro" id="IPR027558">
    <property type="entry name" value="Pre_pil_HX9DG_C"/>
</dbReference>
<proteinExistence type="predicted"/>
<dbReference type="NCBIfam" id="TIGR02532">
    <property type="entry name" value="IV_pilin_GFxxxE"/>
    <property type="match status" value="1"/>
</dbReference>
<name>A0A402D632_9BACT</name>
<evidence type="ECO:0000313" key="1">
    <source>
        <dbReference type="EMBL" id="BDI32532.1"/>
    </source>
</evidence>
<accession>A0A402D632</accession>
<dbReference type="SUPFAM" id="SSF54523">
    <property type="entry name" value="Pili subunits"/>
    <property type="match status" value="1"/>
</dbReference>
<dbReference type="InterPro" id="IPR012902">
    <property type="entry name" value="N_methyl_site"/>
</dbReference>
<sequence length="261" mass="28796">MRTNHKGFTLIELLVVIAIIAILASILFPVFAKAREKARQITCASNEKQILLGEMQYVQDNDETHPVPWGYDPTWTPWHQAIMPYIKSTAAFRCPDDTFQRAAGNTPISYSISTVTQKYPGPGAPSGPNFYASPWAQAHAIPGSTDSTIASPASTIFITERWRADHQLQNADNADNGCDQWDYEFGIDGNTGPASAHTGGANYGFADGHVKWMRMMDTIKQIGNEQTIDAQSSGSNPIDHSGWGCGFNWNSQYFGMWDKAQ</sequence>